<gene>
    <name evidence="1" type="ORF">DJ90_4829</name>
    <name evidence="2" type="ORF">GNQ08_07540</name>
</gene>
<name>A0A090Y409_PAEMA</name>
<dbReference type="RefSeq" id="WP_036627039.1">
    <property type="nucleotide sequence ID" value="NZ_BGML01000030.1"/>
</dbReference>
<reference evidence="2 4" key="2">
    <citation type="submission" date="2019-11" db="EMBL/GenBank/DDBJ databases">
        <title>Draft genome sequences of five Paenibacillus species of dairy origin.</title>
        <authorList>
            <person name="Olajide A.M."/>
            <person name="Chen S."/>
            <person name="Lapointe G."/>
        </authorList>
    </citation>
    <scope>NUCLEOTIDE SEQUENCE [LARGE SCALE GENOMIC DNA]</scope>
    <source>
        <strain evidence="2 4">3CT49</strain>
    </source>
</reference>
<dbReference type="EMBL" id="WNZZ01000004">
    <property type="protein sequence ID" value="MUG22271.1"/>
    <property type="molecule type" value="Genomic_DNA"/>
</dbReference>
<organism evidence="1 3">
    <name type="scientific">Paenibacillus macerans</name>
    <name type="common">Bacillus macerans</name>
    <dbReference type="NCBI Taxonomy" id="44252"/>
    <lineage>
        <taxon>Bacteria</taxon>
        <taxon>Bacillati</taxon>
        <taxon>Bacillota</taxon>
        <taxon>Bacilli</taxon>
        <taxon>Bacillales</taxon>
        <taxon>Paenibacillaceae</taxon>
        <taxon>Paenibacillus</taxon>
    </lineage>
</organism>
<evidence type="ECO:0000313" key="3">
    <source>
        <dbReference type="Proteomes" id="UP000029278"/>
    </source>
</evidence>
<evidence type="ECO:0000313" key="4">
    <source>
        <dbReference type="Proteomes" id="UP000442469"/>
    </source>
</evidence>
<comment type="caution">
    <text evidence="1">The sequence shown here is derived from an EMBL/GenBank/DDBJ whole genome shotgun (WGS) entry which is preliminary data.</text>
</comment>
<dbReference type="EMBL" id="JMQA01000052">
    <property type="protein sequence ID" value="KFM93493.1"/>
    <property type="molecule type" value="Genomic_DNA"/>
</dbReference>
<dbReference type="SUPFAM" id="SSF47336">
    <property type="entry name" value="ACP-like"/>
    <property type="match status" value="1"/>
</dbReference>
<dbReference type="AlphaFoldDB" id="A0A090Y409"/>
<dbReference type="HOGENOM" id="CLU_180016_0_0_9"/>
<reference evidence="1 3" key="1">
    <citation type="submission" date="2014-04" db="EMBL/GenBank/DDBJ databases">
        <authorList>
            <person name="Bishop-Lilly K.A."/>
            <person name="Broomall S.M."/>
            <person name="Chain P.S."/>
            <person name="Chertkov O."/>
            <person name="Coyne S.R."/>
            <person name="Daligault H.E."/>
            <person name="Davenport K.W."/>
            <person name="Erkkila T."/>
            <person name="Frey K.G."/>
            <person name="Gibbons H.S."/>
            <person name="Gu W."/>
            <person name="Jaissle J."/>
            <person name="Johnson S.L."/>
            <person name="Koroleva G.I."/>
            <person name="Ladner J.T."/>
            <person name="Lo C.-C."/>
            <person name="Minogue T.D."/>
            <person name="Munk C."/>
            <person name="Palacios G.F."/>
            <person name="Redden C.L."/>
            <person name="Rosenzweig C.N."/>
            <person name="Scholz M.B."/>
            <person name="Teshima H."/>
            <person name="Xu Y."/>
        </authorList>
    </citation>
    <scope>NUCLEOTIDE SEQUENCE [LARGE SCALE GENOMIC DNA]</scope>
    <source>
        <strain evidence="1 3">8244</strain>
    </source>
</reference>
<keyword evidence="3" id="KW-1185">Reference proteome</keyword>
<sequence length="85" mass="9979">MGNEITEKLLLLVNNTLKRTGHTFTAQDLDKDLFGRELRLLARDIMVLFCEVEKSFNIKIKEEMFSRYGFRTLRNIAKILEESLV</sequence>
<proteinExistence type="predicted"/>
<dbReference type="GeneID" id="77010183"/>
<dbReference type="PATRIC" id="fig|44252.3.peg.6016"/>
<evidence type="ECO:0000313" key="2">
    <source>
        <dbReference type="EMBL" id="MUG22271.1"/>
    </source>
</evidence>
<dbReference type="STRING" id="44252.DJ90_4829"/>
<dbReference type="Proteomes" id="UP000029278">
    <property type="component" value="Unassembled WGS sequence"/>
</dbReference>
<dbReference type="Gene3D" id="1.10.1200.10">
    <property type="entry name" value="ACP-like"/>
    <property type="match status" value="1"/>
</dbReference>
<dbReference type="InterPro" id="IPR036736">
    <property type="entry name" value="ACP-like_sf"/>
</dbReference>
<dbReference type="Proteomes" id="UP000442469">
    <property type="component" value="Unassembled WGS sequence"/>
</dbReference>
<accession>A0A090Y409</accession>
<evidence type="ECO:0000313" key="1">
    <source>
        <dbReference type="EMBL" id="KFM93493.1"/>
    </source>
</evidence>
<protein>
    <submittedName>
        <fullName evidence="2">Peptide maturation system acyl carrier-related protein</fullName>
    </submittedName>
</protein>